<keyword evidence="1" id="KW-0472">Membrane</keyword>
<organism evidence="2 3">
    <name type="scientific">Tetranychus urticae</name>
    <name type="common">Two-spotted spider mite</name>
    <dbReference type="NCBI Taxonomy" id="32264"/>
    <lineage>
        <taxon>Eukaryota</taxon>
        <taxon>Metazoa</taxon>
        <taxon>Ecdysozoa</taxon>
        <taxon>Arthropoda</taxon>
        <taxon>Chelicerata</taxon>
        <taxon>Arachnida</taxon>
        <taxon>Acari</taxon>
        <taxon>Acariformes</taxon>
        <taxon>Trombidiformes</taxon>
        <taxon>Prostigmata</taxon>
        <taxon>Eleutherengona</taxon>
        <taxon>Raphignathae</taxon>
        <taxon>Tetranychoidea</taxon>
        <taxon>Tetranychidae</taxon>
        <taxon>Tetranychus</taxon>
    </lineage>
</organism>
<accession>T1K7S7</accession>
<reference evidence="2" key="2">
    <citation type="submission" date="2015-06" db="UniProtKB">
        <authorList>
            <consortium name="EnsemblMetazoa"/>
        </authorList>
    </citation>
    <scope>IDENTIFICATION</scope>
</reference>
<dbReference type="Proteomes" id="UP000015104">
    <property type="component" value="Unassembled WGS sequence"/>
</dbReference>
<proteinExistence type="predicted"/>
<feature type="transmembrane region" description="Helical" evidence="1">
    <location>
        <begin position="12"/>
        <end position="29"/>
    </location>
</feature>
<name>T1K7S7_TETUR</name>
<dbReference type="HOGENOM" id="CLU_2944648_0_0_1"/>
<dbReference type="AlphaFoldDB" id="T1K7S7"/>
<reference evidence="3" key="1">
    <citation type="submission" date="2011-08" db="EMBL/GenBank/DDBJ databases">
        <authorList>
            <person name="Rombauts S."/>
        </authorList>
    </citation>
    <scope>NUCLEOTIDE SEQUENCE</scope>
    <source>
        <strain evidence="3">London</strain>
    </source>
</reference>
<evidence type="ECO:0000313" key="2">
    <source>
        <dbReference type="EnsemblMetazoa" id="tetur06g05380.1"/>
    </source>
</evidence>
<sequence length="60" mass="7293">MYRILRVKESLLLYYLLLLLIGFIKRIHFLNKSPSLTCWQNYINSEVFQPWQSINCNQTQ</sequence>
<protein>
    <submittedName>
        <fullName evidence="2">Uncharacterized protein</fullName>
    </submittedName>
</protein>
<keyword evidence="3" id="KW-1185">Reference proteome</keyword>
<keyword evidence="1" id="KW-0812">Transmembrane</keyword>
<evidence type="ECO:0000313" key="3">
    <source>
        <dbReference type="Proteomes" id="UP000015104"/>
    </source>
</evidence>
<keyword evidence="1" id="KW-1133">Transmembrane helix</keyword>
<dbReference type="EMBL" id="CAEY01001812">
    <property type="status" value="NOT_ANNOTATED_CDS"/>
    <property type="molecule type" value="Genomic_DNA"/>
</dbReference>
<dbReference type="EnsemblMetazoa" id="tetur06g05380.1">
    <property type="protein sequence ID" value="tetur06g05380.1"/>
    <property type="gene ID" value="tetur06g05380"/>
</dbReference>
<evidence type="ECO:0000256" key="1">
    <source>
        <dbReference type="SAM" id="Phobius"/>
    </source>
</evidence>